<keyword evidence="2" id="KW-1185">Reference proteome</keyword>
<evidence type="ECO:0000313" key="2">
    <source>
        <dbReference type="Proteomes" id="UP000587579"/>
    </source>
</evidence>
<comment type="caution">
    <text evidence="1">The sequence shown here is derived from an EMBL/GenBank/DDBJ whole genome shotgun (WGS) entry which is preliminary data.</text>
</comment>
<reference evidence="1 2" key="1">
    <citation type="submission" date="2020-08" db="EMBL/GenBank/DDBJ databases">
        <title>Genomic Encyclopedia of Type Strains, Phase IV (KMG-IV): sequencing the most valuable type-strain genomes for metagenomic binning, comparative biology and taxonomic classification.</title>
        <authorList>
            <person name="Goeker M."/>
        </authorList>
    </citation>
    <scope>NUCLEOTIDE SEQUENCE [LARGE SCALE GENOMIC DNA]</scope>
    <source>
        <strain evidence="1 2">DSM 15757</strain>
    </source>
</reference>
<protein>
    <recommendedName>
        <fullName evidence="3">NERD domain-containing protein</fullName>
    </recommendedName>
</protein>
<sequence length="184" mass="21503">MHYFEELVRFLLERDGFWARTSHRVNLTKEEKRMIGRPSSPRPEIDVLAYHPRENVLLVIEVKSYLDSPGVALKHIDAEFVRGEGYRLFKDEKYRRILFRRLKSDLVDEGAINGTVSLVPGMVVGKIKGDEEPLERFFAQRGWFFWGPSRLVEKLARTADMGYTDNPFVYAAKLLIRNGFRPNR</sequence>
<evidence type="ECO:0000313" key="1">
    <source>
        <dbReference type="EMBL" id="MBB6029807.1"/>
    </source>
</evidence>
<dbReference type="RefSeq" id="WP_147146887.1">
    <property type="nucleotide sequence ID" value="NZ_JACHEZ010000004.1"/>
</dbReference>
<dbReference type="Proteomes" id="UP000587579">
    <property type="component" value="Unassembled WGS sequence"/>
</dbReference>
<dbReference type="EMBL" id="JACHEZ010000004">
    <property type="protein sequence ID" value="MBB6029807.1"/>
    <property type="molecule type" value="Genomic_DNA"/>
</dbReference>
<gene>
    <name evidence="1" type="ORF">HNQ05_001176</name>
</gene>
<organism evidence="1 2">
    <name type="scientific">Oceanithermus desulfurans</name>
    <dbReference type="NCBI Taxonomy" id="227924"/>
    <lineage>
        <taxon>Bacteria</taxon>
        <taxon>Thermotogati</taxon>
        <taxon>Deinococcota</taxon>
        <taxon>Deinococci</taxon>
        <taxon>Thermales</taxon>
        <taxon>Thermaceae</taxon>
        <taxon>Oceanithermus</taxon>
    </lineage>
</organism>
<accession>A0ABR6P1C8</accession>
<evidence type="ECO:0008006" key="3">
    <source>
        <dbReference type="Google" id="ProtNLM"/>
    </source>
</evidence>
<dbReference type="SUPFAM" id="SSF52980">
    <property type="entry name" value="Restriction endonuclease-like"/>
    <property type="match status" value="1"/>
</dbReference>
<proteinExistence type="predicted"/>
<dbReference type="InterPro" id="IPR011335">
    <property type="entry name" value="Restrct_endonuc-II-like"/>
</dbReference>
<name>A0ABR6P1C8_9DEIN</name>